<dbReference type="Gene3D" id="3.40.50.620">
    <property type="entry name" value="HUPs"/>
    <property type="match status" value="1"/>
</dbReference>
<dbReference type="Proteomes" id="UP000831947">
    <property type="component" value="Chromosome"/>
</dbReference>
<dbReference type="InterPro" id="IPR006016">
    <property type="entry name" value="UspA"/>
</dbReference>
<dbReference type="Pfam" id="PF00582">
    <property type="entry name" value="Usp"/>
    <property type="match status" value="1"/>
</dbReference>
<protein>
    <submittedName>
        <fullName evidence="3">Universal stress protein</fullName>
    </submittedName>
</protein>
<keyword evidence="4" id="KW-1185">Reference proteome</keyword>
<reference evidence="3 4" key="1">
    <citation type="journal article" date="2022" name="Int. J. Syst. Evol. Microbiol.">
        <title>Apilactobacillus apisilvae sp. nov., Nicolia spurrieriana gen. nov. sp. nov., Bombilactobacillus folatiphilus sp. nov. and Bombilactobacillus thymidiniphilus sp. nov., four new lactic acid bacterial isolates from stingless bees Tetragonula carbonaria and Austroplebeia australis.</title>
        <authorList>
            <person name="Oliphant S.A."/>
            <person name="Watson-Haigh N.S."/>
            <person name="Sumby K.M."/>
            <person name="Gardner J."/>
            <person name="Groom S."/>
            <person name="Jiranek V."/>
        </authorList>
    </citation>
    <scope>NUCLEOTIDE SEQUENCE [LARGE SCALE GENOMIC DNA]</scope>
    <source>
        <strain evidence="3 4">SG4_A1</strain>
    </source>
</reference>
<sequence length="158" mass="17711">MKPNSTQLRNYHVETVEYQRALVAVDIDDFTSSERAFNYACTVARNNSMELGIVAVLETKDINVFESLSPDSMENKRLQVAHDLLLYVKKAQDYGVEHIKPILTEGQPDHVIMEKVVPDFEPDLIIVGSETKKFLGKTVGSQAEGIVEYSPVSVIVVR</sequence>
<evidence type="ECO:0000256" key="1">
    <source>
        <dbReference type="ARBA" id="ARBA00008791"/>
    </source>
</evidence>
<dbReference type="RefSeq" id="WP_249512314.1">
    <property type="nucleotide sequence ID" value="NZ_CP093365.1"/>
</dbReference>
<name>A0ABY4PBN0_9LACO</name>
<evidence type="ECO:0000313" key="3">
    <source>
        <dbReference type="EMBL" id="UQS83087.1"/>
    </source>
</evidence>
<organism evidence="3 4">
    <name type="scientific">Bombilactobacillus thymidiniphilus</name>
    <dbReference type="NCBI Taxonomy" id="2923363"/>
    <lineage>
        <taxon>Bacteria</taxon>
        <taxon>Bacillati</taxon>
        <taxon>Bacillota</taxon>
        <taxon>Bacilli</taxon>
        <taxon>Lactobacillales</taxon>
        <taxon>Lactobacillaceae</taxon>
        <taxon>Bombilactobacillus</taxon>
    </lineage>
</organism>
<dbReference type="InterPro" id="IPR014729">
    <property type="entry name" value="Rossmann-like_a/b/a_fold"/>
</dbReference>
<comment type="similarity">
    <text evidence="1">Belongs to the universal stress protein A family.</text>
</comment>
<dbReference type="SUPFAM" id="SSF52402">
    <property type="entry name" value="Adenine nucleotide alpha hydrolases-like"/>
    <property type="match status" value="1"/>
</dbReference>
<accession>A0ABY4PBN0</accession>
<feature type="domain" description="UspA" evidence="2">
    <location>
        <begin position="18"/>
        <end position="158"/>
    </location>
</feature>
<dbReference type="CDD" id="cd00293">
    <property type="entry name" value="USP-like"/>
    <property type="match status" value="1"/>
</dbReference>
<dbReference type="EMBL" id="CP093365">
    <property type="protein sequence ID" value="UQS83087.1"/>
    <property type="molecule type" value="Genomic_DNA"/>
</dbReference>
<dbReference type="PRINTS" id="PR01438">
    <property type="entry name" value="UNVRSLSTRESS"/>
</dbReference>
<dbReference type="InterPro" id="IPR006015">
    <property type="entry name" value="Universal_stress_UspA"/>
</dbReference>
<proteinExistence type="inferred from homology"/>
<evidence type="ECO:0000259" key="2">
    <source>
        <dbReference type="Pfam" id="PF00582"/>
    </source>
</evidence>
<evidence type="ECO:0000313" key="4">
    <source>
        <dbReference type="Proteomes" id="UP000831947"/>
    </source>
</evidence>
<gene>
    <name evidence="3" type="ORF">MOO47_04690</name>
</gene>